<dbReference type="AlphaFoldDB" id="G2E5F9"/>
<dbReference type="RefSeq" id="WP_007042235.1">
    <property type="nucleotide sequence ID" value="NZ_AFWT01000031.1"/>
</dbReference>
<gene>
    <name evidence="3" type="ORF">ThidrDRAFT_3522</name>
</gene>
<dbReference type="eggNOG" id="COG3335">
    <property type="taxonomic scope" value="Bacteria"/>
</dbReference>
<proteinExistence type="predicted"/>
<evidence type="ECO:0000313" key="4">
    <source>
        <dbReference type="Proteomes" id="UP000004200"/>
    </source>
</evidence>
<feature type="domain" description="Tc1-like transposase DDE" evidence="2">
    <location>
        <begin position="30"/>
        <end position="72"/>
    </location>
</feature>
<dbReference type="Pfam" id="PF13358">
    <property type="entry name" value="DDE_3"/>
    <property type="match status" value="1"/>
</dbReference>
<keyword evidence="4" id="KW-1185">Reference proteome</keyword>
<accession>G2E5F9</accession>
<protein>
    <recommendedName>
        <fullName evidence="2">Tc1-like transposase DDE domain-containing protein</fullName>
    </recommendedName>
</protein>
<dbReference type="STRING" id="765913.ThidrDRAFT_3522"/>
<name>G2E5F9_9GAMM</name>
<evidence type="ECO:0000313" key="3">
    <source>
        <dbReference type="EMBL" id="EGV28744.1"/>
    </source>
</evidence>
<organism evidence="3 4">
    <name type="scientific">Thiorhodococcus drewsii AZ1</name>
    <dbReference type="NCBI Taxonomy" id="765913"/>
    <lineage>
        <taxon>Bacteria</taxon>
        <taxon>Pseudomonadati</taxon>
        <taxon>Pseudomonadota</taxon>
        <taxon>Gammaproteobacteria</taxon>
        <taxon>Chromatiales</taxon>
        <taxon>Chromatiaceae</taxon>
        <taxon>Thiorhodococcus</taxon>
    </lineage>
</organism>
<dbReference type="InterPro" id="IPR038717">
    <property type="entry name" value="Tc1-like_DDE_dom"/>
</dbReference>
<comment type="caution">
    <text evidence="3">The sequence shown here is derived from an EMBL/GenBank/DDBJ whole genome shotgun (WGS) entry which is preliminary data.</text>
</comment>
<evidence type="ECO:0000259" key="2">
    <source>
        <dbReference type="Pfam" id="PF13358"/>
    </source>
</evidence>
<feature type="region of interest" description="Disordered" evidence="1">
    <location>
        <begin position="1"/>
        <end position="26"/>
    </location>
</feature>
<dbReference type="Proteomes" id="UP000004200">
    <property type="component" value="Unassembled WGS sequence"/>
</dbReference>
<dbReference type="EMBL" id="AFWT01000031">
    <property type="protein sequence ID" value="EGV28744.1"/>
    <property type="molecule type" value="Genomic_DNA"/>
</dbReference>
<reference evidence="3 4" key="1">
    <citation type="submission" date="2011-06" db="EMBL/GenBank/DDBJ databases">
        <title>The draft genome of Thiorhodococcus drewsii AZ1.</title>
        <authorList>
            <consortium name="US DOE Joint Genome Institute (JGI-PGF)"/>
            <person name="Lucas S."/>
            <person name="Han J."/>
            <person name="Lapidus A."/>
            <person name="Cheng J.-F."/>
            <person name="Goodwin L."/>
            <person name="Pitluck S."/>
            <person name="Peters L."/>
            <person name="Land M.L."/>
            <person name="Hauser L."/>
            <person name="Vogl K."/>
            <person name="Liu Z."/>
            <person name="Imhoff J."/>
            <person name="Thiel V."/>
            <person name="Frigaard N.-U."/>
            <person name="Bryant D.A."/>
            <person name="Woyke T.J."/>
        </authorList>
    </citation>
    <scope>NUCLEOTIDE SEQUENCE [LARGE SCALE GENOMIC DNA]</scope>
    <source>
        <strain evidence="3 4">AZ1</strain>
    </source>
</reference>
<sequence>MRSRRISVTKARTASSKAWPPGPHSSRIPTHRIRFVYTPKHCSWLNQVEIWFGILARRLLKRGRFSSTEALKQRILEFVDFFNQTLAKPFRWTYIGKPLMA</sequence>
<evidence type="ECO:0000256" key="1">
    <source>
        <dbReference type="SAM" id="MobiDB-lite"/>
    </source>
</evidence>